<name>A0AAW2XMK4_9LAMI</name>
<dbReference type="SMART" id="SM00184">
    <property type="entry name" value="RING"/>
    <property type="match status" value="1"/>
</dbReference>
<feature type="region of interest" description="Disordered" evidence="2">
    <location>
        <begin position="412"/>
        <end position="434"/>
    </location>
</feature>
<reference evidence="4" key="2">
    <citation type="journal article" date="2024" name="Plant">
        <title>Genomic evolution and insights into agronomic trait innovations of Sesamum species.</title>
        <authorList>
            <person name="Miao H."/>
            <person name="Wang L."/>
            <person name="Qu L."/>
            <person name="Liu H."/>
            <person name="Sun Y."/>
            <person name="Le M."/>
            <person name="Wang Q."/>
            <person name="Wei S."/>
            <person name="Zheng Y."/>
            <person name="Lin W."/>
            <person name="Duan Y."/>
            <person name="Cao H."/>
            <person name="Xiong S."/>
            <person name="Wang X."/>
            <person name="Wei L."/>
            <person name="Li C."/>
            <person name="Ma Q."/>
            <person name="Ju M."/>
            <person name="Zhao R."/>
            <person name="Li G."/>
            <person name="Mu C."/>
            <person name="Tian Q."/>
            <person name="Mei H."/>
            <person name="Zhang T."/>
            <person name="Gao T."/>
            <person name="Zhang H."/>
        </authorList>
    </citation>
    <scope>NUCLEOTIDE SEQUENCE</scope>
    <source>
        <strain evidence="4">KEN1</strain>
    </source>
</reference>
<protein>
    <recommendedName>
        <fullName evidence="3">RING-type domain-containing protein</fullName>
    </recommendedName>
</protein>
<keyword evidence="1" id="KW-0862">Zinc</keyword>
<dbReference type="EMBL" id="JACGWN010000003">
    <property type="protein sequence ID" value="KAL0454157.1"/>
    <property type="molecule type" value="Genomic_DNA"/>
</dbReference>
<dbReference type="PANTHER" id="PTHR31150:SF26">
    <property type="entry name" value="RING-TYPE DOMAIN-CONTAINING PROTEIN"/>
    <property type="match status" value="1"/>
</dbReference>
<comment type="caution">
    <text evidence="4">The sequence shown here is derived from an EMBL/GenBank/DDBJ whole genome shotgun (WGS) entry which is preliminary data.</text>
</comment>
<organism evidence="4">
    <name type="scientific">Sesamum latifolium</name>
    <dbReference type="NCBI Taxonomy" id="2727402"/>
    <lineage>
        <taxon>Eukaryota</taxon>
        <taxon>Viridiplantae</taxon>
        <taxon>Streptophyta</taxon>
        <taxon>Embryophyta</taxon>
        <taxon>Tracheophyta</taxon>
        <taxon>Spermatophyta</taxon>
        <taxon>Magnoliopsida</taxon>
        <taxon>eudicotyledons</taxon>
        <taxon>Gunneridae</taxon>
        <taxon>Pentapetalae</taxon>
        <taxon>asterids</taxon>
        <taxon>lamiids</taxon>
        <taxon>Lamiales</taxon>
        <taxon>Pedaliaceae</taxon>
        <taxon>Sesamum</taxon>
    </lineage>
</organism>
<dbReference type="InterPro" id="IPR001841">
    <property type="entry name" value="Znf_RING"/>
</dbReference>
<evidence type="ECO:0000259" key="3">
    <source>
        <dbReference type="PROSITE" id="PS50089"/>
    </source>
</evidence>
<feature type="compositionally biased region" description="Low complexity" evidence="2">
    <location>
        <begin position="385"/>
        <end position="395"/>
    </location>
</feature>
<dbReference type="PROSITE" id="PS50089">
    <property type="entry name" value="ZF_RING_2"/>
    <property type="match status" value="1"/>
</dbReference>
<dbReference type="InterPro" id="IPR013083">
    <property type="entry name" value="Znf_RING/FYVE/PHD"/>
</dbReference>
<dbReference type="Gene3D" id="3.30.40.10">
    <property type="entry name" value="Zinc/RING finger domain, C3HC4 (zinc finger)"/>
    <property type="match status" value="1"/>
</dbReference>
<evidence type="ECO:0000256" key="1">
    <source>
        <dbReference type="PROSITE-ProRule" id="PRU00175"/>
    </source>
</evidence>
<sequence>MGAACCVAAKDKAIVNGPRPETLQRHVRYSPSWSFRWDNRGRVAGEETPAYCLLDGGCENQRVEVKSGTTVETTFASDEGGPLNSSESPSGQKSPISEGNAGSLRLPASDQAISQNLVEVCEECEGANRIPICFTSIPCKAIFLSPFSFIHFSISSLFPQSTASSELDSFKMASPISRTSAITSRVRYPDSRIQVANILNFRRGFFVCLGNDSTRGSNGSSESWSIPAFSEHMTTRRERWSFDSENSGFSRDKVTRSSGRNSRSASVDLQTCGVCTKLLTERSSWSWSSQKLISTNELAVVAVLTCGHAYHAECLEYMTPEMDKYDPACPVCSSGEKRTAEKALKAELDLKARKRSRKRVVDSDLSSDIVFDHHKRSGVEERSSKMGSSTSMKSSQGKPFLKRHFSFSLKPSRLLSENQSTQRKGFFWSRSSKN</sequence>
<dbReference type="PANTHER" id="PTHR31150">
    <property type="entry name" value="EXPRESSED PROTEIN"/>
    <property type="match status" value="1"/>
</dbReference>
<keyword evidence="1" id="KW-0479">Metal-binding</keyword>
<dbReference type="GO" id="GO:0008270">
    <property type="term" value="F:zinc ion binding"/>
    <property type="evidence" value="ECO:0007669"/>
    <property type="project" value="UniProtKB-KW"/>
</dbReference>
<evidence type="ECO:0000313" key="4">
    <source>
        <dbReference type="EMBL" id="KAL0454157.1"/>
    </source>
</evidence>
<evidence type="ECO:0000256" key="2">
    <source>
        <dbReference type="SAM" id="MobiDB-lite"/>
    </source>
</evidence>
<accession>A0AAW2XMK4</accession>
<feature type="domain" description="RING-type" evidence="3">
    <location>
        <begin position="272"/>
        <end position="333"/>
    </location>
</feature>
<reference evidence="4" key="1">
    <citation type="submission" date="2020-06" db="EMBL/GenBank/DDBJ databases">
        <authorList>
            <person name="Li T."/>
            <person name="Hu X."/>
            <person name="Zhang T."/>
            <person name="Song X."/>
            <person name="Zhang H."/>
            <person name="Dai N."/>
            <person name="Sheng W."/>
            <person name="Hou X."/>
            <person name="Wei L."/>
        </authorList>
    </citation>
    <scope>NUCLEOTIDE SEQUENCE</scope>
    <source>
        <strain evidence="4">KEN1</strain>
        <tissue evidence="4">Leaf</tissue>
    </source>
</reference>
<feature type="region of interest" description="Disordered" evidence="2">
    <location>
        <begin position="376"/>
        <end position="399"/>
    </location>
</feature>
<dbReference type="AlphaFoldDB" id="A0AAW2XMK4"/>
<gene>
    <name evidence="4" type="ORF">Slati_0754900</name>
</gene>
<feature type="compositionally biased region" description="Polar residues" evidence="2">
    <location>
        <begin position="83"/>
        <end position="97"/>
    </location>
</feature>
<proteinExistence type="predicted"/>
<keyword evidence="1" id="KW-0863">Zinc-finger</keyword>
<dbReference type="SUPFAM" id="SSF57850">
    <property type="entry name" value="RING/U-box"/>
    <property type="match status" value="1"/>
</dbReference>
<feature type="compositionally biased region" description="Polar residues" evidence="2">
    <location>
        <begin position="415"/>
        <end position="434"/>
    </location>
</feature>
<feature type="region of interest" description="Disordered" evidence="2">
    <location>
        <begin position="74"/>
        <end position="101"/>
    </location>
</feature>